<dbReference type="PANTHER" id="PTHR38471">
    <property type="entry name" value="FOUR HELIX BUNDLE PROTEIN"/>
    <property type="match status" value="1"/>
</dbReference>
<dbReference type="Gene3D" id="1.20.1440.60">
    <property type="entry name" value="23S rRNA-intervening sequence"/>
    <property type="match status" value="1"/>
</dbReference>
<gene>
    <name evidence="1" type="ORF">A2310_02625</name>
</gene>
<dbReference type="AlphaFoldDB" id="A0A1F4SEC2"/>
<dbReference type="NCBIfam" id="TIGR02436">
    <property type="entry name" value="four helix bundle protein"/>
    <property type="match status" value="1"/>
</dbReference>
<dbReference type="Proteomes" id="UP000178417">
    <property type="component" value="Unassembled WGS sequence"/>
</dbReference>
<dbReference type="EMBL" id="MEUB01000068">
    <property type="protein sequence ID" value="OGC18766.1"/>
    <property type="molecule type" value="Genomic_DNA"/>
</dbReference>
<dbReference type="STRING" id="1802579.A2310_02625"/>
<sequence>MFQCSNVQGGKLSFRFENLEVYQKAVAFAVEISKTTDSFPKGNYYLTDQINRAAVSISLNIAEGNGRFTQKDRNNFFYIARGSAFECVPLLRILSAKQLIDENLYANFIDIVHF</sequence>
<dbReference type="InterPro" id="IPR012657">
    <property type="entry name" value="23S_rRNA-intervening_sequence"/>
</dbReference>
<protein>
    <recommendedName>
        <fullName evidence="3">Four helix bundle protein</fullName>
    </recommendedName>
</protein>
<dbReference type="Pfam" id="PF05635">
    <property type="entry name" value="23S_rRNA_IVP"/>
    <property type="match status" value="1"/>
</dbReference>
<evidence type="ECO:0000313" key="1">
    <source>
        <dbReference type="EMBL" id="OGC18766.1"/>
    </source>
</evidence>
<proteinExistence type="predicted"/>
<dbReference type="CDD" id="cd16377">
    <property type="entry name" value="23S_rRNA_IVP_like"/>
    <property type="match status" value="1"/>
</dbReference>
<dbReference type="SUPFAM" id="SSF158446">
    <property type="entry name" value="IVS-encoded protein-like"/>
    <property type="match status" value="1"/>
</dbReference>
<dbReference type="PANTHER" id="PTHR38471:SF2">
    <property type="entry name" value="FOUR HELIX BUNDLE PROTEIN"/>
    <property type="match status" value="1"/>
</dbReference>
<name>A0A1F4SEC2_UNCSA</name>
<evidence type="ECO:0000313" key="2">
    <source>
        <dbReference type="Proteomes" id="UP000178417"/>
    </source>
</evidence>
<reference evidence="1 2" key="1">
    <citation type="journal article" date="2016" name="Nat. Commun.">
        <title>Thousands of microbial genomes shed light on interconnected biogeochemical processes in an aquifer system.</title>
        <authorList>
            <person name="Anantharaman K."/>
            <person name="Brown C.T."/>
            <person name="Hug L.A."/>
            <person name="Sharon I."/>
            <person name="Castelle C.J."/>
            <person name="Probst A.J."/>
            <person name="Thomas B.C."/>
            <person name="Singh A."/>
            <person name="Wilkins M.J."/>
            <person name="Karaoz U."/>
            <person name="Brodie E.L."/>
            <person name="Williams K.H."/>
            <person name="Hubbard S.S."/>
            <person name="Banfield J.F."/>
        </authorList>
    </citation>
    <scope>NUCLEOTIDE SEQUENCE [LARGE SCALE GENOMIC DNA]</scope>
</reference>
<accession>A0A1F4SEC2</accession>
<evidence type="ECO:0008006" key="3">
    <source>
        <dbReference type="Google" id="ProtNLM"/>
    </source>
</evidence>
<dbReference type="InterPro" id="IPR036583">
    <property type="entry name" value="23S_rRNA_IVS_sf"/>
</dbReference>
<comment type="caution">
    <text evidence="1">The sequence shown here is derived from an EMBL/GenBank/DDBJ whole genome shotgun (WGS) entry which is preliminary data.</text>
</comment>
<organism evidence="1 2">
    <name type="scientific">candidate division WOR-1 bacterium RIFOXYB2_FULL_37_13</name>
    <dbReference type="NCBI Taxonomy" id="1802579"/>
    <lineage>
        <taxon>Bacteria</taxon>
        <taxon>Bacillati</taxon>
        <taxon>Saganbacteria</taxon>
    </lineage>
</organism>